<feature type="compositionally biased region" description="Low complexity" evidence="1">
    <location>
        <begin position="186"/>
        <end position="198"/>
    </location>
</feature>
<proteinExistence type="predicted"/>
<reference evidence="2" key="2">
    <citation type="submission" date="2020-09" db="EMBL/GenBank/DDBJ databases">
        <authorList>
            <person name="Sun Q."/>
            <person name="Zhou Y."/>
        </authorList>
    </citation>
    <scope>NUCLEOTIDE SEQUENCE</scope>
    <source>
        <strain evidence="2">CGMCC 1.16067</strain>
    </source>
</reference>
<comment type="caution">
    <text evidence="2">The sequence shown here is derived from an EMBL/GenBank/DDBJ whole genome shotgun (WGS) entry which is preliminary data.</text>
</comment>
<dbReference type="RefSeq" id="WP_188781289.1">
    <property type="nucleotide sequence ID" value="NZ_BMKQ01000002.1"/>
</dbReference>
<sequence>MTWKAYHRRAEVLRQVAAAVDLRRDGTLPTDVPGVAETFTDDLDLIGALHLRWHQRLVGQIEQHQQHHPTDLEASVRDGWLAAARALPGIRLVVDEAMAHPSDERTARALARATLKERSQLALLAGLASPTSAGDERAAVVGARIERDARELWAPGAPMPTAPAAPAAALHRRAVGDVPDRPARPAPAAKSAPANVPAGSPAFARRLRAALSA</sequence>
<evidence type="ECO:0000256" key="1">
    <source>
        <dbReference type="SAM" id="MobiDB-lite"/>
    </source>
</evidence>
<organism evidence="2 3">
    <name type="scientific">Marmoricola endophyticus</name>
    <dbReference type="NCBI Taxonomy" id="2040280"/>
    <lineage>
        <taxon>Bacteria</taxon>
        <taxon>Bacillati</taxon>
        <taxon>Actinomycetota</taxon>
        <taxon>Actinomycetes</taxon>
        <taxon>Propionibacteriales</taxon>
        <taxon>Nocardioidaceae</taxon>
        <taxon>Marmoricola</taxon>
    </lineage>
</organism>
<protein>
    <submittedName>
        <fullName evidence="2">Uncharacterized protein</fullName>
    </submittedName>
</protein>
<reference evidence="2" key="1">
    <citation type="journal article" date="2014" name="Int. J. Syst. Evol. Microbiol.">
        <title>Complete genome sequence of Corynebacterium casei LMG S-19264T (=DSM 44701T), isolated from a smear-ripened cheese.</title>
        <authorList>
            <consortium name="US DOE Joint Genome Institute (JGI-PGF)"/>
            <person name="Walter F."/>
            <person name="Albersmeier A."/>
            <person name="Kalinowski J."/>
            <person name="Ruckert C."/>
        </authorList>
    </citation>
    <scope>NUCLEOTIDE SEQUENCE</scope>
    <source>
        <strain evidence="2">CGMCC 1.16067</strain>
    </source>
</reference>
<dbReference type="Proteomes" id="UP000649179">
    <property type="component" value="Unassembled WGS sequence"/>
</dbReference>
<accession>A0A917BSP9</accession>
<evidence type="ECO:0000313" key="2">
    <source>
        <dbReference type="EMBL" id="GGF57287.1"/>
    </source>
</evidence>
<keyword evidence="3" id="KW-1185">Reference proteome</keyword>
<dbReference type="EMBL" id="BMKQ01000002">
    <property type="protein sequence ID" value="GGF57287.1"/>
    <property type="molecule type" value="Genomic_DNA"/>
</dbReference>
<feature type="region of interest" description="Disordered" evidence="1">
    <location>
        <begin position="176"/>
        <end position="200"/>
    </location>
</feature>
<evidence type="ECO:0000313" key="3">
    <source>
        <dbReference type="Proteomes" id="UP000649179"/>
    </source>
</evidence>
<dbReference type="AlphaFoldDB" id="A0A917BSP9"/>
<gene>
    <name evidence="2" type="ORF">GCM10011519_34060</name>
</gene>
<name>A0A917BSP9_9ACTN</name>